<dbReference type="Gene3D" id="3.90.1720.10">
    <property type="entry name" value="endopeptidase domain like (from Nostoc punctiforme)"/>
    <property type="match status" value="1"/>
</dbReference>
<sequence>MPSGNLDDRFGTAAPAGAVPADTPTAAPDAAPKFVTRRELRAAEAAAAVAAVEAVAVEAAAVEAVAVALADVTPVVVSTAAVDTGALTLSLMDFSAGGIQISAASIQDAPRRRTGSRVGAARKLRRAEVRRIHAGATTPQASRRHPASVLATMAVVGGLFAVAGLPAYALTDTQSDGAKLSSASQSVTVSDQAATVAAVRDGYEATTAEEIAAATRDDVRAGNNAKYLASGARELGDDYPWPYELGEEQGGGLSVLNYYYRQCTDFVAWRINRDAGSYKAPYKWVWSNMTPTGGNASQWKYAWEKKGWPVTNTPTVGDVAWFGSINHVAYVKQVLDNGFIVIEEYNYGKKSVYNQRTILASSVEAFLGAPVG</sequence>
<proteinExistence type="predicted"/>
<dbReference type="EMBL" id="OCST01000001">
    <property type="protein sequence ID" value="SOE50035.1"/>
    <property type="molecule type" value="Genomic_DNA"/>
</dbReference>
<feature type="compositionally biased region" description="Low complexity" evidence="1">
    <location>
        <begin position="11"/>
        <end position="27"/>
    </location>
</feature>
<dbReference type="AlphaFoldDB" id="A0A2C8YI17"/>
<evidence type="ECO:0000313" key="4">
    <source>
        <dbReference type="Proteomes" id="UP000219440"/>
    </source>
</evidence>
<organism evidence="3 4">
    <name type="scientific">Salinibacterium xinjiangense</name>
    <dbReference type="NCBI Taxonomy" id="386302"/>
    <lineage>
        <taxon>Bacteria</taxon>
        <taxon>Bacillati</taxon>
        <taxon>Actinomycetota</taxon>
        <taxon>Actinomycetes</taxon>
        <taxon>Micrococcales</taxon>
        <taxon>Microbacteriaceae</taxon>
        <taxon>Salinibacterium</taxon>
    </lineage>
</organism>
<keyword evidence="4" id="KW-1185">Reference proteome</keyword>
<name>A0A2C8YI17_9MICO</name>
<dbReference type="Pfam" id="PF05257">
    <property type="entry name" value="CHAP"/>
    <property type="match status" value="1"/>
</dbReference>
<feature type="compositionally biased region" description="Basic and acidic residues" evidence="1">
    <location>
        <begin position="1"/>
        <end position="10"/>
    </location>
</feature>
<accession>A0A2C8YI17</accession>
<dbReference type="Proteomes" id="UP000219440">
    <property type="component" value="Unassembled WGS sequence"/>
</dbReference>
<evidence type="ECO:0000259" key="2">
    <source>
        <dbReference type="PROSITE" id="PS50911"/>
    </source>
</evidence>
<dbReference type="InterPro" id="IPR007921">
    <property type="entry name" value="CHAP_dom"/>
</dbReference>
<protein>
    <submittedName>
        <fullName evidence="3">CHAP domain-containing protein</fullName>
    </submittedName>
</protein>
<reference evidence="3 4" key="1">
    <citation type="submission" date="2017-09" db="EMBL/GenBank/DDBJ databases">
        <authorList>
            <person name="Ehlers B."/>
            <person name="Leendertz F.H."/>
        </authorList>
    </citation>
    <scope>NUCLEOTIDE SEQUENCE [LARGE SCALE GENOMIC DNA]</scope>
    <source>
        <strain evidence="3 4">CGMCC 1.05381</strain>
    </source>
</reference>
<evidence type="ECO:0000256" key="1">
    <source>
        <dbReference type="SAM" id="MobiDB-lite"/>
    </source>
</evidence>
<feature type="domain" description="Peptidase C51" evidence="2">
    <location>
        <begin position="238"/>
        <end position="368"/>
    </location>
</feature>
<feature type="region of interest" description="Disordered" evidence="1">
    <location>
        <begin position="1"/>
        <end position="27"/>
    </location>
</feature>
<dbReference type="PROSITE" id="PS50911">
    <property type="entry name" value="CHAP"/>
    <property type="match status" value="1"/>
</dbReference>
<gene>
    <name evidence="3" type="ORF">SAMN06296378_0345</name>
</gene>
<dbReference type="SUPFAM" id="SSF54001">
    <property type="entry name" value="Cysteine proteinases"/>
    <property type="match status" value="1"/>
</dbReference>
<dbReference type="InterPro" id="IPR038765">
    <property type="entry name" value="Papain-like_cys_pep_sf"/>
</dbReference>
<evidence type="ECO:0000313" key="3">
    <source>
        <dbReference type="EMBL" id="SOE50035.1"/>
    </source>
</evidence>
<dbReference type="OrthoDB" id="5496837at2"/>